<evidence type="ECO:0000256" key="1">
    <source>
        <dbReference type="ARBA" id="ARBA00010529"/>
    </source>
</evidence>
<dbReference type="GO" id="GO:0005829">
    <property type="term" value="C:cytosol"/>
    <property type="evidence" value="ECO:0007669"/>
    <property type="project" value="UniProtKB-ARBA"/>
</dbReference>
<dbReference type="GO" id="GO:0030261">
    <property type="term" value="P:chromosome condensation"/>
    <property type="evidence" value="ECO:0007669"/>
    <property type="project" value="UniProtKB-KW"/>
</dbReference>
<dbReference type="InterPro" id="IPR000119">
    <property type="entry name" value="Hist_DNA-bd"/>
</dbReference>
<dbReference type="GO" id="GO:0003677">
    <property type="term" value="F:DNA binding"/>
    <property type="evidence" value="ECO:0007669"/>
    <property type="project" value="UniProtKB-KW"/>
</dbReference>
<dbReference type="GO" id="GO:0010467">
    <property type="term" value="P:gene expression"/>
    <property type="evidence" value="ECO:0007669"/>
    <property type="project" value="UniProtKB-ARBA"/>
</dbReference>
<protein>
    <recommendedName>
        <fullName evidence="2">DNA-binding protein HU</fullName>
    </recommendedName>
</protein>
<dbReference type="Gene3D" id="4.10.520.10">
    <property type="entry name" value="IHF-like DNA-binding proteins"/>
    <property type="match status" value="1"/>
</dbReference>
<evidence type="ECO:0000313" key="6">
    <source>
        <dbReference type="EMBL" id="QBP18525.1"/>
    </source>
</evidence>
<dbReference type="PRINTS" id="PR01727">
    <property type="entry name" value="DNABINDINGHU"/>
</dbReference>
<sequence>MVNKSELLSSMVKKTGLTKKDATKALDAFVATVKDSLAKGQGIRLIGFGSFTVRHRAARKGRNPQTGKAIKISARNVPAFKAGKGLKDNVNK</sequence>
<dbReference type="InterPro" id="IPR020816">
    <property type="entry name" value="Histone-like_DNA-bd_CS"/>
</dbReference>
<dbReference type="CDD" id="cd13831">
    <property type="entry name" value="HU"/>
    <property type="match status" value="1"/>
</dbReference>
<name>A0A4P6ZL25_9LACO</name>
<dbReference type="PROSITE" id="PS00045">
    <property type="entry name" value="HISTONE_LIKE"/>
    <property type="match status" value="1"/>
</dbReference>
<dbReference type="GO" id="GO:1990178">
    <property type="term" value="C:HU-DNA complex"/>
    <property type="evidence" value="ECO:0007669"/>
    <property type="project" value="UniProtKB-ARBA"/>
</dbReference>
<evidence type="ECO:0000313" key="7">
    <source>
        <dbReference type="Proteomes" id="UP000294321"/>
    </source>
</evidence>
<dbReference type="GO" id="GO:0030527">
    <property type="term" value="F:structural constituent of chromatin"/>
    <property type="evidence" value="ECO:0007669"/>
    <property type="project" value="InterPro"/>
</dbReference>
<gene>
    <name evidence="6" type="ORF">ELX58_05135</name>
</gene>
<dbReference type="SUPFAM" id="SSF47729">
    <property type="entry name" value="IHF-like DNA-binding proteins"/>
    <property type="match status" value="1"/>
</dbReference>
<dbReference type="PANTHER" id="PTHR33175">
    <property type="entry name" value="DNA-BINDING PROTEIN HU"/>
    <property type="match status" value="1"/>
</dbReference>
<evidence type="ECO:0000256" key="4">
    <source>
        <dbReference type="ARBA" id="ARBA00023125"/>
    </source>
</evidence>
<dbReference type="Pfam" id="PF00216">
    <property type="entry name" value="Bac_DNA_binding"/>
    <property type="match status" value="1"/>
</dbReference>
<dbReference type="InterPro" id="IPR010992">
    <property type="entry name" value="IHF-like_DNA-bd_dom_sf"/>
</dbReference>
<accession>A0A4P6ZL25</accession>
<dbReference type="GO" id="GO:0042802">
    <property type="term" value="F:identical protein binding"/>
    <property type="evidence" value="ECO:0007669"/>
    <property type="project" value="UniProtKB-ARBA"/>
</dbReference>
<dbReference type="PANTHER" id="PTHR33175:SF3">
    <property type="entry name" value="DNA-BINDING PROTEIN HU-BETA"/>
    <property type="match status" value="1"/>
</dbReference>
<dbReference type="AlphaFoldDB" id="A0A4P6ZL25"/>
<evidence type="ECO:0000256" key="3">
    <source>
        <dbReference type="ARBA" id="ARBA00023067"/>
    </source>
</evidence>
<evidence type="ECO:0000256" key="2">
    <source>
        <dbReference type="ARBA" id="ARBA00021922"/>
    </source>
</evidence>
<dbReference type="GO" id="GO:0006270">
    <property type="term" value="P:DNA replication initiation"/>
    <property type="evidence" value="ECO:0007669"/>
    <property type="project" value="UniProtKB-ARBA"/>
</dbReference>
<keyword evidence="3" id="KW-0226">DNA condensation</keyword>
<dbReference type="Proteomes" id="UP000294321">
    <property type="component" value="Chromosome"/>
</dbReference>
<dbReference type="OrthoDB" id="9799835at2"/>
<evidence type="ECO:0000256" key="5">
    <source>
        <dbReference type="RuleBase" id="RU003939"/>
    </source>
</evidence>
<dbReference type="EMBL" id="CP034726">
    <property type="protein sequence ID" value="QBP18525.1"/>
    <property type="molecule type" value="Genomic_DNA"/>
</dbReference>
<keyword evidence="7" id="KW-1185">Reference proteome</keyword>
<proteinExistence type="inferred from homology"/>
<dbReference type="GO" id="GO:1990103">
    <property type="term" value="C:DnaA-HU complex"/>
    <property type="evidence" value="ECO:0007669"/>
    <property type="project" value="UniProtKB-ARBA"/>
</dbReference>
<reference evidence="7" key="1">
    <citation type="submission" date="2018-12" db="EMBL/GenBank/DDBJ databases">
        <title>A new species of lactobacillus.</title>
        <authorList>
            <person name="Jian Y."/>
            <person name="Xin L."/>
            <person name="Hong Z.J."/>
            <person name="Ming L.Z."/>
            <person name="Hong X.Z."/>
        </authorList>
    </citation>
    <scope>NUCLEOTIDE SEQUENCE [LARGE SCALE GENOMIC DNA]</scope>
    <source>
        <strain evidence="7">HSLZ-75</strain>
    </source>
</reference>
<dbReference type="FunFam" id="4.10.520.10:FF:000001">
    <property type="entry name" value="DNA-binding protein HU"/>
    <property type="match status" value="1"/>
</dbReference>
<comment type="similarity">
    <text evidence="1 5">Belongs to the bacterial histone-like protein family.</text>
</comment>
<dbReference type="RefSeq" id="WP_133442084.1">
    <property type="nucleotide sequence ID" value="NZ_CP034726.1"/>
</dbReference>
<dbReference type="KEGG" id="lji:ELX58_05135"/>
<keyword evidence="4 6" id="KW-0238">DNA-binding</keyword>
<organism evidence="6 7">
    <name type="scientific">Acetilactobacillus jinshanensis</name>
    <dbReference type="NCBI Taxonomy" id="1720083"/>
    <lineage>
        <taxon>Bacteria</taxon>
        <taxon>Bacillati</taxon>
        <taxon>Bacillota</taxon>
        <taxon>Bacilli</taxon>
        <taxon>Lactobacillales</taxon>
        <taxon>Lactobacillaceae</taxon>
        <taxon>Acetilactobacillus</taxon>
    </lineage>
</organism>
<dbReference type="SMART" id="SM00411">
    <property type="entry name" value="BHL"/>
    <property type="match status" value="1"/>
</dbReference>